<feature type="compositionally biased region" description="Basic and acidic residues" evidence="1">
    <location>
        <begin position="124"/>
        <end position="134"/>
    </location>
</feature>
<evidence type="ECO:0000313" key="2">
    <source>
        <dbReference type="EMBL" id="VDK22332.1"/>
    </source>
</evidence>
<dbReference type="EMBL" id="UYRS01000190">
    <property type="protein sequence ID" value="VDK22332.1"/>
    <property type="molecule type" value="Genomic_DNA"/>
</dbReference>
<evidence type="ECO:0000313" key="4">
    <source>
        <dbReference type="WBParaSite" id="TASK_0000103101-mRNA-1"/>
    </source>
</evidence>
<proteinExistence type="predicted"/>
<keyword evidence="3" id="KW-1185">Reference proteome</keyword>
<sequence>MGGKSSKVVITPEAPKTTPESEGTITQLKEAGENVNGESIPPIDGTASTNEQNGDCSTANATATTLPAVDEPKESKSAHKKSNPIIWMQKKISFKKTKTPKATSHEEKPDEAAKPDQPASEPVQEEKGEEHPTGDAEAQSEEIPTVDQGTTIPETAAEPSNEPLVEIAPSSNGLQENIGEEQFLEEPETFMEGEKENITFVPEKLEEESKTDPGVAEKLANLGIDSAQSLQSNSVDVHFNELSIASVDACTLYNSSAMVTGLRPHPPRI</sequence>
<protein>
    <submittedName>
        <fullName evidence="4">Fibrous sheath CABYR-binding protein-like</fullName>
    </submittedName>
</protein>
<evidence type="ECO:0000313" key="3">
    <source>
        <dbReference type="Proteomes" id="UP000282613"/>
    </source>
</evidence>
<dbReference type="WBParaSite" id="TASK_0000103101-mRNA-1">
    <property type="protein sequence ID" value="TASK_0000103101-mRNA-1"/>
    <property type="gene ID" value="TASK_0000103101"/>
</dbReference>
<accession>A0A0R3VUM2</accession>
<evidence type="ECO:0000256" key="1">
    <source>
        <dbReference type="SAM" id="MobiDB-lite"/>
    </source>
</evidence>
<dbReference type="Proteomes" id="UP000282613">
    <property type="component" value="Unassembled WGS sequence"/>
</dbReference>
<reference evidence="4" key="1">
    <citation type="submission" date="2017-02" db="UniProtKB">
        <authorList>
            <consortium name="WormBaseParasite"/>
        </authorList>
    </citation>
    <scope>IDENTIFICATION</scope>
</reference>
<feature type="compositionally biased region" description="Basic and acidic residues" evidence="1">
    <location>
        <begin position="103"/>
        <end position="114"/>
    </location>
</feature>
<name>A0A0R3VUM2_TAEAS</name>
<dbReference type="AlphaFoldDB" id="A0A0R3VUM2"/>
<gene>
    <name evidence="2" type="ORF">TASK_LOCUS1032</name>
</gene>
<reference evidence="2 3" key="2">
    <citation type="submission" date="2018-11" db="EMBL/GenBank/DDBJ databases">
        <authorList>
            <consortium name="Pathogen Informatics"/>
        </authorList>
    </citation>
    <scope>NUCLEOTIDE SEQUENCE [LARGE SCALE GENOMIC DNA]</scope>
</reference>
<organism evidence="4">
    <name type="scientific">Taenia asiatica</name>
    <name type="common">Asian tapeworm</name>
    <dbReference type="NCBI Taxonomy" id="60517"/>
    <lineage>
        <taxon>Eukaryota</taxon>
        <taxon>Metazoa</taxon>
        <taxon>Spiralia</taxon>
        <taxon>Lophotrochozoa</taxon>
        <taxon>Platyhelminthes</taxon>
        <taxon>Cestoda</taxon>
        <taxon>Eucestoda</taxon>
        <taxon>Cyclophyllidea</taxon>
        <taxon>Taeniidae</taxon>
        <taxon>Taenia</taxon>
    </lineage>
</organism>
<feature type="compositionally biased region" description="Polar residues" evidence="1">
    <location>
        <begin position="46"/>
        <end position="65"/>
    </location>
</feature>
<feature type="compositionally biased region" description="Polar residues" evidence="1">
    <location>
        <begin position="18"/>
        <end position="27"/>
    </location>
</feature>
<dbReference type="OrthoDB" id="6268949at2759"/>
<feature type="region of interest" description="Disordered" evidence="1">
    <location>
        <begin position="1"/>
        <end position="176"/>
    </location>
</feature>